<name>A0A7X8H078_9LACT</name>
<organism evidence="1 2">
    <name type="scientific">Globicatella sulfidifaciens</name>
    <dbReference type="NCBI Taxonomy" id="136093"/>
    <lineage>
        <taxon>Bacteria</taxon>
        <taxon>Bacillati</taxon>
        <taxon>Bacillota</taxon>
        <taxon>Bacilli</taxon>
        <taxon>Lactobacillales</taxon>
        <taxon>Aerococcaceae</taxon>
        <taxon>Globicatella</taxon>
    </lineage>
</organism>
<comment type="caution">
    <text evidence="1">The sequence shown here is derived from an EMBL/GenBank/DDBJ whole genome shotgun (WGS) entry which is preliminary data.</text>
</comment>
<accession>A0A7X8H078</accession>
<dbReference type="AlphaFoldDB" id="A0A7X8H078"/>
<dbReference type="Pfam" id="PF12635">
    <property type="entry name" value="DUF3780"/>
    <property type="match status" value="1"/>
</dbReference>
<evidence type="ECO:0000313" key="1">
    <source>
        <dbReference type="EMBL" id="NLJ18206.1"/>
    </source>
</evidence>
<dbReference type="Proteomes" id="UP000541058">
    <property type="component" value="Unassembled WGS sequence"/>
</dbReference>
<dbReference type="EMBL" id="JAAYSM010000154">
    <property type="protein sequence ID" value="NLJ18206.1"/>
    <property type="molecule type" value="Genomic_DNA"/>
</dbReference>
<proteinExistence type="predicted"/>
<evidence type="ECO:0000313" key="2">
    <source>
        <dbReference type="Proteomes" id="UP000541058"/>
    </source>
</evidence>
<reference evidence="1 2" key="1">
    <citation type="journal article" date="2020" name="Biotechnol. Biofuels">
        <title>New insights from the biogas microbiome by comprehensive genome-resolved metagenomics of nearly 1600 species originating from multiple anaerobic digesters.</title>
        <authorList>
            <person name="Campanaro S."/>
            <person name="Treu L."/>
            <person name="Rodriguez-R L.M."/>
            <person name="Kovalovszki A."/>
            <person name="Ziels R.M."/>
            <person name="Maus I."/>
            <person name="Zhu X."/>
            <person name="Kougias P.G."/>
            <person name="Basile A."/>
            <person name="Luo G."/>
            <person name="Schluter A."/>
            <person name="Konstantinidis K.T."/>
            <person name="Angelidaki I."/>
        </authorList>
    </citation>
    <scope>NUCLEOTIDE SEQUENCE [LARGE SCALE GENOMIC DNA]</scope>
    <source>
        <strain evidence="1">AS23ysBPME_34</strain>
    </source>
</reference>
<gene>
    <name evidence="1" type="ORF">GX355_05020</name>
</gene>
<protein>
    <submittedName>
        <fullName evidence="1">DUF3780 domain-containing protein</fullName>
    </submittedName>
</protein>
<sequence length="187" mass="21991">MMAKKKALGFGYMPEETKHHFLLVTPRSPKEDIAVYERFDWDESEDQETGIIEENLKVIIDRHKWNQIKDTLTTFFNNRLKEKNITVGRFKIGQVPIERLLGKEMVLLMWAIEDSDPQLISTAIKNWSGLSREERWWLFTMTNAITGHADDKRGWRKAIRYALTENPIDDGDKSQGNIFEMLYKNVK</sequence>
<dbReference type="InterPro" id="IPR024220">
    <property type="entry name" value="DUF3780"/>
</dbReference>